<dbReference type="PROSITE" id="PS50041">
    <property type="entry name" value="C_TYPE_LECTIN_2"/>
    <property type="match status" value="1"/>
</dbReference>
<dbReference type="Pfam" id="PF00059">
    <property type="entry name" value="Lectin_C"/>
    <property type="match status" value="1"/>
</dbReference>
<dbReference type="GO" id="GO:0046872">
    <property type="term" value="F:metal ion binding"/>
    <property type="evidence" value="ECO:0007669"/>
    <property type="project" value="UniProtKB-KW"/>
</dbReference>
<dbReference type="AlphaFoldDB" id="A0A3Q3M9Z4"/>
<dbReference type="SMART" id="SM00607">
    <property type="entry name" value="FTP"/>
    <property type="match status" value="1"/>
</dbReference>
<evidence type="ECO:0000256" key="5">
    <source>
        <dbReference type="ARBA" id="ARBA00022734"/>
    </source>
</evidence>
<comment type="function">
    <text evidence="1">Acts as a defensive agent. Recognizes blood group fucosylated oligosaccharides including A, B, H and Lewis B-type antigens. Does not recognize Lewis A antigen and has low affinity for monovalent haptens.</text>
</comment>
<dbReference type="Gene3D" id="3.10.100.10">
    <property type="entry name" value="Mannose-Binding Protein A, subunit A"/>
    <property type="match status" value="1"/>
</dbReference>
<feature type="domain" description="C-type lectin" evidence="9">
    <location>
        <begin position="193"/>
        <end position="297"/>
    </location>
</feature>
<dbReference type="InterPro" id="IPR008979">
    <property type="entry name" value="Galactose-bd-like_sf"/>
</dbReference>
<comment type="subunit">
    <text evidence="3">Homotrimer.</text>
</comment>
<proteinExistence type="inferred from homology"/>
<dbReference type="SUPFAM" id="SSF56436">
    <property type="entry name" value="C-type lectin-like"/>
    <property type="match status" value="1"/>
</dbReference>
<organism evidence="10 11">
    <name type="scientific">Labrus bergylta</name>
    <name type="common">ballan wrasse</name>
    <dbReference type="NCBI Taxonomy" id="56723"/>
    <lineage>
        <taxon>Eukaryota</taxon>
        <taxon>Metazoa</taxon>
        <taxon>Chordata</taxon>
        <taxon>Craniata</taxon>
        <taxon>Vertebrata</taxon>
        <taxon>Euteleostomi</taxon>
        <taxon>Actinopterygii</taxon>
        <taxon>Neopterygii</taxon>
        <taxon>Teleostei</taxon>
        <taxon>Neoteleostei</taxon>
        <taxon>Acanthomorphata</taxon>
        <taxon>Eupercaria</taxon>
        <taxon>Labriformes</taxon>
        <taxon>Labridae</taxon>
        <taxon>Labrus</taxon>
    </lineage>
</organism>
<sequence>MLTYTAVYFILFQLWLLPASLEASSLPNVALLGTASQSSTRPFSPASNVIDGNRNPELNAGSCSHTKYGPDHWWSLVLPHMYSITHINITNRISNAGRINGAQILIGNSLQNNGNNNPRCSVITSIPAGGTSTFNCGGMIGRVINVKHYSTNPNVFLTMCELEAYGERVPPCPSFNAVVMGRRVAVVEKKLCWSDALFYCRDFYGDLLSIRSEDEQREVEKVLSSVSFPLTKHVWLGLRRYLMSDPWFWMSGATEQYSHWEKVSFWKNTSPCGAMDSSHAFHWRDLPCEEHLHFICLRDDQQDGNKVDFYSTLHP</sequence>
<dbReference type="InParanoid" id="A0A3Q3M9Z4"/>
<dbReference type="PROSITE" id="PS00615">
    <property type="entry name" value="C_TYPE_LECTIN_1"/>
    <property type="match status" value="1"/>
</dbReference>
<keyword evidence="5" id="KW-0430">Lectin</keyword>
<dbReference type="InterPro" id="IPR016186">
    <property type="entry name" value="C-type_lectin-like/link_sf"/>
</dbReference>
<dbReference type="Ensembl" id="ENSLBET00000018207.1">
    <property type="protein sequence ID" value="ENSLBEP00000017240.1"/>
    <property type="gene ID" value="ENSLBEG00000013281.1"/>
</dbReference>
<evidence type="ECO:0000259" key="9">
    <source>
        <dbReference type="PROSITE" id="PS50041"/>
    </source>
</evidence>
<feature type="chain" id="PRO_5018546092" description="C-type lectin domain-containing protein" evidence="8">
    <location>
        <begin position="24"/>
        <end position="315"/>
    </location>
</feature>
<name>A0A3Q3M9Z4_9LABR</name>
<evidence type="ECO:0000256" key="7">
    <source>
        <dbReference type="ARBA" id="ARBA00023157"/>
    </source>
</evidence>
<dbReference type="InterPro" id="IPR018378">
    <property type="entry name" value="C-type_lectin_CS"/>
</dbReference>
<accession>A0A3Q3M9Z4</accession>
<dbReference type="InterPro" id="IPR001304">
    <property type="entry name" value="C-type_lectin-like"/>
</dbReference>
<protein>
    <recommendedName>
        <fullName evidence="9">C-type lectin domain-containing protein</fullName>
    </recommendedName>
</protein>
<dbReference type="GO" id="GO:0010185">
    <property type="term" value="P:regulation of cellular defense response"/>
    <property type="evidence" value="ECO:0007669"/>
    <property type="project" value="UniProtKB-ARBA"/>
</dbReference>
<dbReference type="CDD" id="cd00037">
    <property type="entry name" value="CLECT"/>
    <property type="match status" value="1"/>
</dbReference>
<dbReference type="PANTHER" id="PTHR45713">
    <property type="entry name" value="FTP DOMAIN-CONTAINING PROTEIN"/>
    <property type="match status" value="1"/>
</dbReference>
<dbReference type="SUPFAM" id="SSF49785">
    <property type="entry name" value="Galactose-binding domain-like"/>
    <property type="match status" value="1"/>
</dbReference>
<reference evidence="10" key="2">
    <citation type="submission" date="2025-09" db="UniProtKB">
        <authorList>
            <consortium name="Ensembl"/>
        </authorList>
    </citation>
    <scope>IDENTIFICATION</scope>
</reference>
<dbReference type="InterPro" id="IPR051941">
    <property type="entry name" value="BG_Antigen-Binding_Lectin"/>
</dbReference>
<evidence type="ECO:0000256" key="1">
    <source>
        <dbReference type="ARBA" id="ARBA00002219"/>
    </source>
</evidence>
<dbReference type="STRING" id="56723.ENSLBEP00000017240"/>
<dbReference type="Pfam" id="PF22633">
    <property type="entry name" value="F5_F8_type_C_2"/>
    <property type="match status" value="1"/>
</dbReference>
<dbReference type="GO" id="GO:0042806">
    <property type="term" value="F:fucose binding"/>
    <property type="evidence" value="ECO:0007669"/>
    <property type="project" value="UniProtKB-ARBA"/>
</dbReference>
<evidence type="ECO:0000256" key="4">
    <source>
        <dbReference type="ARBA" id="ARBA00022723"/>
    </source>
</evidence>
<keyword evidence="11" id="KW-1185">Reference proteome</keyword>
<dbReference type="GO" id="GO:0001868">
    <property type="term" value="P:regulation of complement activation, lectin pathway"/>
    <property type="evidence" value="ECO:0007669"/>
    <property type="project" value="UniProtKB-ARBA"/>
</dbReference>
<comment type="similarity">
    <text evidence="2">Belongs to the fucolectin family.</text>
</comment>
<evidence type="ECO:0000313" key="11">
    <source>
        <dbReference type="Proteomes" id="UP000261660"/>
    </source>
</evidence>
<dbReference type="Proteomes" id="UP000261660">
    <property type="component" value="Unplaced"/>
</dbReference>
<keyword evidence="8" id="KW-0732">Signal</keyword>
<dbReference type="GeneTree" id="ENSGT01060000248575"/>
<evidence type="ECO:0000256" key="3">
    <source>
        <dbReference type="ARBA" id="ARBA00011233"/>
    </source>
</evidence>
<dbReference type="InterPro" id="IPR016187">
    <property type="entry name" value="CTDL_fold"/>
</dbReference>
<dbReference type="Gene3D" id="2.60.120.260">
    <property type="entry name" value="Galactose-binding domain-like"/>
    <property type="match status" value="1"/>
</dbReference>
<evidence type="ECO:0000256" key="2">
    <source>
        <dbReference type="ARBA" id="ARBA00010147"/>
    </source>
</evidence>
<evidence type="ECO:0000256" key="6">
    <source>
        <dbReference type="ARBA" id="ARBA00022837"/>
    </source>
</evidence>
<keyword evidence="6" id="KW-0106">Calcium</keyword>
<reference evidence="10" key="1">
    <citation type="submission" date="2025-08" db="UniProtKB">
        <authorList>
            <consortium name="Ensembl"/>
        </authorList>
    </citation>
    <scope>IDENTIFICATION</scope>
</reference>
<dbReference type="InterPro" id="IPR006585">
    <property type="entry name" value="FTP1"/>
</dbReference>
<dbReference type="PANTHER" id="PTHR45713:SF6">
    <property type="entry name" value="F5_8 TYPE C DOMAIN-CONTAINING PROTEIN"/>
    <property type="match status" value="1"/>
</dbReference>
<keyword evidence="4" id="KW-0479">Metal-binding</keyword>
<evidence type="ECO:0000256" key="8">
    <source>
        <dbReference type="SAM" id="SignalP"/>
    </source>
</evidence>
<evidence type="ECO:0000313" key="10">
    <source>
        <dbReference type="Ensembl" id="ENSLBEP00000017240.1"/>
    </source>
</evidence>
<dbReference type="SMART" id="SM00034">
    <property type="entry name" value="CLECT"/>
    <property type="match status" value="1"/>
</dbReference>
<keyword evidence="7" id="KW-1015">Disulfide bond</keyword>
<feature type="signal peptide" evidence="8">
    <location>
        <begin position="1"/>
        <end position="23"/>
    </location>
</feature>